<dbReference type="Pfam" id="PF10471">
    <property type="entry name" value="ANAPC_CDC26"/>
    <property type="match status" value="1"/>
</dbReference>
<dbReference type="GO" id="GO:0051301">
    <property type="term" value="P:cell division"/>
    <property type="evidence" value="ECO:0007669"/>
    <property type="project" value="UniProtKB-KW"/>
</dbReference>
<evidence type="ECO:0000256" key="8">
    <source>
        <dbReference type="ARBA" id="ARBA00023054"/>
    </source>
</evidence>
<evidence type="ECO:0000256" key="12">
    <source>
        <dbReference type="SAM" id="MobiDB-lite"/>
    </source>
</evidence>
<protein>
    <recommendedName>
        <fullName evidence="4">Anaphase-promoting complex subunit CDC26</fullName>
    </recommendedName>
    <alternativeName>
        <fullName evidence="11">Cell division cycle protein 26 homolog</fullName>
    </alternativeName>
</protein>
<evidence type="ECO:0000256" key="9">
    <source>
        <dbReference type="ARBA" id="ARBA00023242"/>
    </source>
</evidence>
<keyword evidence="5" id="KW-0132">Cell division</keyword>
<keyword evidence="8" id="KW-0175">Coiled coil</keyword>
<dbReference type="PANTHER" id="PTHR28579:SF1">
    <property type="entry name" value="ANAPHASE-PROMOTING COMPLEX SUBUNIT CDC26"/>
    <property type="match status" value="1"/>
</dbReference>
<accession>A0ABD0K7F5</accession>
<feature type="compositionally biased region" description="Pro residues" evidence="12">
    <location>
        <begin position="69"/>
        <end position="79"/>
    </location>
</feature>
<comment type="caution">
    <text evidence="13">The sequence shown here is derived from an EMBL/GenBank/DDBJ whole genome shotgun (WGS) entry which is preliminary data.</text>
</comment>
<comment type="subcellular location">
    <subcellularLocation>
        <location evidence="1">Nucleus</location>
    </subcellularLocation>
</comment>
<evidence type="ECO:0000313" key="14">
    <source>
        <dbReference type="Proteomes" id="UP001519460"/>
    </source>
</evidence>
<evidence type="ECO:0000256" key="6">
    <source>
        <dbReference type="ARBA" id="ARBA00022776"/>
    </source>
</evidence>
<evidence type="ECO:0000256" key="10">
    <source>
        <dbReference type="ARBA" id="ARBA00023306"/>
    </source>
</evidence>
<name>A0ABD0K7F5_9CAEN</name>
<evidence type="ECO:0000256" key="1">
    <source>
        <dbReference type="ARBA" id="ARBA00004123"/>
    </source>
</evidence>
<evidence type="ECO:0000256" key="7">
    <source>
        <dbReference type="ARBA" id="ARBA00022786"/>
    </source>
</evidence>
<reference evidence="13 14" key="1">
    <citation type="journal article" date="2023" name="Sci. Data">
        <title>Genome assembly of the Korean intertidal mud-creeper Batillaria attramentaria.</title>
        <authorList>
            <person name="Patra A.K."/>
            <person name="Ho P.T."/>
            <person name="Jun S."/>
            <person name="Lee S.J."/>
            <person name="Kim Y."/>
            <person name="Won Y.J."/>
        </authorList>
    </citation>
    <scope>NUCLEOTIDE SEQUENCE [LARGE SCALE GENOMIC DNA]</scope>
    <source>
        <strain evidence="13">Wonlab-2016</strain>
    </source>
</reference>
<dbReference type="Proteomes" id="UP001519460">
    <property type="component" value="Unassembled WGS sequence"/>
</dbReference>
<keyword evidence="10" id="KW-0131">Cell cycle</keyword>
<dbReference type="AlphaFoldDB" id="A0ABD0K7F5"/>
<evidence type="ECO:0000256" key="5">
    <source>
        <dbReference type="ARBA" id="ARBA00022618"/>
    </source>
</evidence>
<organism evidence="13 14">
    <name type="scientific">Batillaria attramentaria</name>
    <dbReference type="NCBI Taxonomy" id="370345"/>
    <lineage>
        <taxon>Eukaryota</taxon>
        <taxon>Metazoa</taxon>
        <taxon>Spiralia</taxon>
        <taxon>Lophotrochozoa</taxon>
        <taxon>Mollusca</taxon>
        <taxon>Gastropoda</taxon>
        <taxon>Caenogastropoda</taxon>
        <taxon>Sorbeoconcha</taxon>
        <taxon>Cerithioidea</taxon>
        <taxon>Batillariidae</taxon>
        <taxon>Batillaria</taxon>
    </lineage>
</organism>
<dbReference type="EMBL" id="JACVVK020000237">
    <property type="protein sequence ID" value="KAK7482890.1"/>
    <property type="molecule type" value="Genomic_DNA"/>
</dbReference>
<evidence type="ECO:0000256" key="4">
    <source>
        <dbReference type="ARBA" id="ARBA00018549"/>
    </source>
</evidence>
<evidence type="ECO:0000313" key="13">
    <source>
        <dbReference type="EMBL" id="KAK7482890.1"/>
    </source>
</evidence>
<dbReference type="InterPro" id="IPR018860">
    <property type="entry name" value="APC_suCDC26"/>
</dbReference>
<sequence length="79" mass="9097">MLRRTPTRIELKIDDLEEFEAVKKARELEQKQKKTLAESASPSMHATPEVVGNKSRMDTVFQRIGYDPKPLPQPSRLPH</sequence>
<proteinExistence type="inferred from homology"/>
<dbReference type="PANTHER" id="PTHR28579">
    <property type="entry name" value="ANAPHASE-PROMOTING COMPLEX SUBUNIT CDC26"/>
    <property type="match status" value="1"/>
</dbReference>
<comment type="pathway">
    <text evidence="2">Protein modification; protein ubiquitination.</text>
</comment>
<feature type="region of interest" description="Disordered" evidence="12">
    <location>
        <begin position="30"/>
        <end position="79"/>
    </location>
</feature>
<evidence type="ECO:0000256" key="11">
    <source>
        <dbReference type="ARBA" id="ARBA00032907"/>
    </source>
</evidence>
<keyword evidence="9" id="KW-0539">Nucleus</keyword>
<gene>
    <name evidence="13" type="ORF">BaRGS_00025923</name>
</gene>
<comment type="similarity">
    <text evidence="3">Belongs to the CDC26 family.</text>
</comment>
<evidence type="ECO:0000256" key="3">
    <source>
        <dbReference type="ARBA" id="ARBA00007939"/>
    </source>
</evidence>
<dbReference type="GO" id="GO:0005634">
    <property type="term" value="C:nucleus"/>
    <property type="evidence" value="ECO:0007669"/>
    <property type="project" value="UniProtKB-SubCell"/>
</dbReference>
<keyword evidence="7" id="KW-0833">Ubl conjugation pathway</keyword>
<evidence type="ECO:0000256" key="2">
    <source>
        <dbReference type="ARBA" id="ARBA00004906"/>
    </source>
</evidence>
<keyword evidence="14" id="KW-1185">Reference proteome</keyword>
<keyword evidence="6" id="KW-0498">Mitosis</keyword>